<reference evidence="1" key="1">
    <citation type="submission" date="2018-10" db="EMBL/GenBank/DDBJ databases">
        <title>Hidden diversity of soil giant viruses.</title>
        <authorList>
            <person name="Schulz F."/>
            <person name="Alteio L."/>
            <person name="Goudeau D."/>
            <person name="Ryan E.M."/>
            <person name="Malmstrom R.R."/>
            <person name="Blanchard J."/>
            <person name="Woyke T."/>
        </authorList>
    </citation>
    <scope>NUCLEOTIDE SEQUENCE</scope>
    <source>
        <strain evidence="1">SYV1</strain>
    </source>
</reference>
<organism evidence="1">
    <name type="scientific">Sylvanvirus sp</name>
    <dbReference type="NCBI Taxonomy" id="2487774"/>
    <lineage>
        <taxon>Viruses</taxon>
    </lineage>
</organism>
<sequence>MKKNVNKNKTLNTRCTYFPIFIASCNSHEYFKDDVTSSSLVSHTEKVHPMHIQLKEYV</sequence>
<dbReference type="PROSITE" id="PS51257">
    <property type="entry name" value="PROKAR_LIPOPROTEIN"/>
    <property type="match status" value="1"/>
</dbReference>
<evidence type="ECO:0008006" key="2">
    <source>
        <dbReference type="Google" id="ProtNLM"/>
    </source>
</evidence>
<name>A0A3G5AI98_9VIRU</name>
<accession>A0A3G5AI98</accession>
<protein>
    <recommendedName>
        <fullName evidence="2">Lipoprotein</fullName>
    </recommendedName>
</protein>
<proteinExistence type="predicted"/>
<evidence type="ECO:0000313" key="1">
    <source>
        <dbReference type="EMBL" id="AYV86900.1"/>
    </source>
</evidence>
<dbReference type="EMBL" id="MK072519">
    <property type="protein sequence ID" value="AYV86900.1"/>
    <property type="molecule type" value="Genomic_DNA"/>
</dbReference>
<gene>
    <name evidence="1" type="ORF">Sylvanvirus13_7</name>
</gene>